<dbReference type="Proteomes" id="UP001172036">
    <property type="component" value="Unassembled WGS sequence"/>
</dbReference>
<dbReference type="InterPro" id="IPR011032">
    <property type="entry name" value="GroES-like_sf"/>
</dbReference>
<dbReference type="EMBL" id="JAOSID010000003">
    <property type="protein sequence ID" value="MDO8168064.1"/>
    <property type="molecule type" value="Genomic_DNA"/>
</dbReference>
<evidence type="ECO:0000256" key="1">
    <source>
        <dbReference type="ARBA" id="ARBA00006975"/>
    </source>
</evidence>
<evidence type="ECO:0000256" key="3">
    <source>
        <dbReference type="RuleBase" id="RU000535"/>
    </source>
</evidence>
<sequence length="89" mass="10201">MKIKPLNDYVVLIPKEKDNKIEDSPIYTSTEKQKQESVGVILDCGPSIKSLKKNDTVVYKNYSGNKINLDEQEYLIIKEEDIIALLENN</sequence>
<comment type="caution">
    <text evidence="4">The sequence shown here is derived from an EMBL/GenBank/DDBJ whole genome shotgun (WGS) entry which is preliminary data.</text>
</comment>
<evidence type="ECO:0000313" key="4">
    <source>
        <dbReference type="EMBL" id="MDO8168064.1"/>
    </source>
</evidence>
<dbReference type="InterPro" id="IPR020818">
    <property type="entry name" value="Chaperonin_GroES"/>
</dbReference>
<comment type="function">
    <text evidence="3">Together with the chaperonin GroEL, plays an essential role in assisting protein folding. The GroEL-GroES system forms a nano-cage that allows encapsulation of the non-native substrate proteins and provides a physical environment optimized to promote and accelerate protein folding. GroES binds to the apical surface of the GroEL ring, thereby capping the opening of the GroEL channel.</text>
</comment>
<dbReference type="SUPFAM" id="SSF50129">
    <property type="entry name" value="GroES-like"/>
    <property type="match status" value="1"/>
</dbReference>
<name>A0ABT9DE22_9MOLU</name>
<accession>A0ABT9DE22</accession>
<dbReference type="CDD" id="cd00320">
    <property type="entry name" value="cpn10"/>
    <property type="match status" value="1"/>
</dbReference>
<dbReference type="PRINTS" id="PR00297">
    <property type="entry name" value="CHAPERONIN10"/>
</dbReference>
<gene>
    <name evidence="4" type="ORF">OC680_01015</name>
</gene>
<keyword evidence="5" id="KW-1185">Reference proteome</keyword>
<comment type="subunit">
    <text evidence="3">Heptamer of 7 subunits arranged in a ring.</text>
</comment>
<dbReference type="Pfam" id="PF00166">
    <property type="entry name" value="Cpn10"/>
    <property type="match status" value="1"/>
</dbReference>
<dbReference type="InterPro" id="IPR037124">
    <property type="entry name" value="Chaperonin_GroES_sf"/>
</dbReference>
<evidence type="ECO:0000313" key="5">
    <source>
        <dbReference type="Proteomes" id="UP001172036"/>
    </source>
</evidence>
<evidence type="ECO:0000256" key="2">
    <source>
        <dbReference type="ARBA" id="ARBA00023186"/>
    </source>
</evidence>
<organism evidence="4 5">
    <name type="scientific">Candidatus Phytoplasma melaleucae</name>
    <dbReference type="NCBI Taxonomy" id="2982630"/>
    <lineage>
        <taxon>Bacteria</taxon>
        <taxon>Bacillati</taxon>
        <taxon>Mycoplasmatota</taxon>
        <taxon>Mollicutes</taxon>
        <taxon>Acholeplasmatales</taxon>
        <taxon>Acholeplasmataceae</taxon>
        <taxon>Candidatus Phytoplasma</taxon>
    </lineage>
</organism>
<protein>
    <recommendedName>
        <fullName evidence="3">10 kDa chaperonin</fullName>
    </recommendedName>
</protein>
<dbReference type="SMART" id="SM00883">
    <property type="entry name" value="Cpn10"/>
    <property type="match status" value="1"/>
</dbReference>
<keyword evidence="2 3" id="KW-0143">Chaperone</keyword>
<reference evidence="4 5" key="1">
    <citation type="journal article" date="2023" name="Int. J. Syst. Evol. Microbiol.">
        <title>The observation of taxonomic boundaries for the 16SrII and 16SrXXV phytoplasmas using genome-based delimitation.</title>
        <authorList>
            <person name="Rodrigues Jardim B."/>
            <person name="Tran-Nguyen L.T.T."/>
            <person name="Gambley C."/>
            <person name="Al-Sadi A.M."/>
            <person name="Al-Subhi A.M."/>
            <person name="Foissac X."/>
            <person name="Salar P."/>
            <person name="Cai H."/>
            <person name="Yang J.Y."/>
            <person name="Davis R."/>
            <person name="Jones L."/>
            <person name="Rodoni B."/>
            <person name="Constable F.E."/>
        </authorList>
    </citation>
    <scope>NUCLEOTIDE SEQUENCE [LARGE SCALE GENOMIC DNA]</scope>
    <source>
        <strain evidence="4">BAWM-155c</strain>
    </source>
</reference>
<proteinExistence type="inferred from homology"/>
<dbReference type="RefSeq" id="WP_304515267.1">
    <property type="nucleotide sequence ID" value="NZ_JAOSID010000003.1"/>
</dbReference>
<comment type="similarity">
    <text evidence="1 3">Belongs to the GroES chaperonin family.</text>
</comment>
<dbReference type="Gene3D" id="2.30.33.40">
    <property type="entry name" value="GroES chaperonin"/>
    <property type="match status" value="1"/>
</dbReference>